<dbReference type="OrthoDB" id="3366823at2759"/>
<keyword evidence="9" id="KW-1185">Reference proteome</keyword>
<dbReference type="Pfam" id="PF07808">
    <property type="entry name" value="RED_N"/>
    <property type="match status" value="1"/>
</dbReference>
<dbReference type="GO" id="GO:0005634">
    <property type="term" value="C:nucleus"/>
    <property type="evidence" value="ECO:0007669"/>
    <property type="project" value="UniProtKB-SubCell"/>
</dbReference>
<feature type="compositionally biased region" description="Basic and acidic residues" evidence="5">
    <location>
        <begin position="268"/>
        <end position="313"/>
    </location>
</feature>
<comment type="subcellular location">
    <subcellularLocation>
        <location evidence="1">Nucleus</location>
    </subcellularLocation>
</comment>
<dbReference type="Proteomes" id="UP000604825">
    <property type="component" value="Unassembled WGS sequence"/>
</dbReference>
<feature type="compositionally biased region" description="Basic residues" evidence="5">
    <location>
        <begin position="57"/>
        <end position="66"/>
    </location>
</feature>
<evidence type="ECO:0000256" key="2">
    <source>
        <dbReference type="ARBA" id="ARBA00006660"/>
    </source>
</evidence>
<accession>A0A811RF06</accession>
<feature type="compositionally biased region" description="Pro residues" evidence="5">
    <location>
        <begin position="1"/>
        <end position="10"/>
    </location>
</feature>
<feature type="compositionally biased region" description="Basic and acidic residues" evidence="5">
    <location>
        <begin position="813"/>
        <end position="832"/>
    </location>
</feature>
<evidence type="ECO:0000313" key="9">
    <source>
        <dbReference type="Proteomes" id="UP000604825"/>
    </source>
</evidence>
<protein>
    <recommendedName>
        <fullName evidence="10">Suppressor of mec-8 and unc-52 protein homolog 2</fullName>
    </recommendedName>
</protein>
<reference evidence="8" key="1">
    <citation type="submission" date="2020-10" db="EMBL/GenBank/DDBJ databases">
        <authorList>
            <person name="Han B."/>
            <person name="Lu T."/>
            <person name="Zhao Q."/>
            <person name="Huang X."/>
            <person name="Zhao Y."/>
        </authorList>
    </citation>
    <scope>NUCLEOTIDE SEQUENCE</scope>
</reference>
<name>A0A811RF06_9POAL</name>
<evidence type="ECO:0000313" key="8">
    <source>
        <dbReference type="EMBL" id="CAD6268893.1"/>
    </source>
</evidence>
<feature type="compositionally biased region" description="Basic and acidic residues" evidence="5">
    <location>
        <begin position="785"/>
        <end position="805"/>
    </location>
</feature>
<feature type="region of interest" description="Disordered" evidence="5">
    <location>
        <begin position="267"/>
        <end position="330"/>
    </location>
</feature>
<dbReference type="InterPro" id="IPR012492">
    <property type="entry name" value="RED_C"/>
</dbReference>
<sequence>MEAPGPPPPCGGLVGPASPAPPSIAPTPLPVKHISAASARSGSAVLPHSHFVDGGGSKKKKKKKGNKNNISKPMQQEDGSHVPESQAYESISSFTQILMADQRHDLYWMIQISWKKTWGWDRLLPFRCVSWSDYSKYLEDYYRRNAAGQLVVPSAAAVATGSRIAALADIVSNPPAPLLNHPIISSSYFFYTLIYLLDVFDDDIPEEINHSRIIRIRTLYAMIDMLLKPSFAADGNKIGKEESASIDGPSGDGNGIAADEATNIARGYRREGEKMSSKKNYYKEKMMRRKEEKKEEPETPRYRDRAKERREDQNPDYEPTELGSFHAVAPPGTDLRLADAHKISIEKSKYLGGDLEHTHLVKGLDYALLHKVRSEIEKKPDAEDGKDAKSRATKEDQAVSFRTATAKSVYQWIIKPQSIIKENELFLPGRMSFIYNMEEGVTNDIPTTLHRSKADCPVPEEMVTVSVDGSVLDRIAKIMTYLRLGSSGKVLKKKKKERDIKGKSNLVSGDYDEPVKPSQINGSTLKHQSDMPPPPAPPPRNNNFNGKEKQPVPVARADDDDIFVGDGVDYSVPNKEMSQSPISDMDESPRSHQKQSNFTEPMYGPVPPSEPAQAWQQPNGYDAVQAQMAAAGYQGDWSSYVYAEQQLGYPEQYVQQSTQEYDVLADPSISQDPRFMTQADKDRGLGSVFKRDDQRLNQLREKDARERDPNFISDSYSECYPGYQEYNNEIAGSDDEDDLSKMDMGGRAKGRLHRWDFETEEEWAKYNDQKEAMPKAAFQFGVKMQDGRKTRKQNKDQKLTNDLHKINKILARKKGERDGAEDGGHYDDDLPSSKKQRG</sequence>
<feature type="domain" description="Protein RED C-terminal" evidence="6">
    <location>
        <begin position="716"/>
        <end position="822"/>
    </location>
</feature>
<evidence type="ECO:0000259" key="7">
    <source>
        <dbReference type="Pfam" id="PF07808"/>
    </source>
</evidence>
<organism evidence="8 9">
    <name type="scientific">Miscanthus lutarioriparius</name>
    <dbReference type="NCBI Taxonomy" id="422564"/>
    <lineage>
        <taxon>Eukaryota</taxon>
        <taxon>Viridiplantae</taxon>
        <taxon>Streptophyta</taxon>
        <taxon>Embryophyta</taxon>
        <taxon>Tracheophyta</taxon>
        <taxon>Spermatophyta</taxon>
        <taxon>Magnoliopsida</taxon>
        <taxon>Liliopsida</taxon>
        <taxon>Poales</taxon>
        <taxon>Poaceae</taxon>
        <taxon>PACMAD clade</taxon>
        <taxon>Panicoideae</taxon>
        <taxon>Andropogonodae</taxon>
        <taxon>Andropogoneae</taxon>
        <taxon>Saccharinae</taxon>
        <taxon>Miscanthus</taxon>
    </lineage>
</organism>
<feature type="region of interest" description="Disordered" evidence="5">
    <location>
        <begin position="492"/>
        <end position="615"/>
    </location>
</feature>
<evidence type="ECO:0000259" key="6">
    <source>
        <dbReference type="Pfam" id="PF07807"/>
    </source>
</evidence>
<dbReference type="EMBL" id="CAJGYO010000014">
    <property type="protein sequence ID" value="CAD6268893.1"/>
    <property type="molecule type" value="Genomic_DNA"/>
</dbReference>
<feature type="region of interest" description="Disordered" evidence="5">
    <location>
        <begin position="784"/>
        <end position="838"/>
    </location>
</feature>
<dbReference type="InterPro" id="IPR012916">
    <property type="entry name" value="RED_N"/>
</dbReference>
<comment type="caution">
    <text evidence="8">The sequence shown here is derived from an EMBL/GenBank/DDBJ whole genome shotgun (WGS) entry which is preliminary data.</text>
</comment>
<comment type="similarity">
    <text evidence="2">Belongs to the RED family.</text>
</comment>
<evidence type="ECO:0000256" key="5">
    <source>
        <dbReference type="SAM" id="MobiDB-lite"/>
    </source>
</evidence>
<evidence type="ECO:0000256" key="3">
    <source>
        <dbReference type="ARBA" id="ARBA00022737"/>
    </source>
</evidence>
<dbReference type="PANTHER" id="PTHR12765">
    <property type="entry name" value="RED PROTEIN IK FACTOR CYTOKINE IK"/>
    <property type="match status" value="1"/>
</dbReference>
<evidence type="ECO:0008006" key="10">
    <source>
        <dbReference type="Google" id="ProtNLM"/>
    </source>
</evidence>
<evidence type="ECO:0000256" key="1">
    <source>
        <dbReference type="ARBA" id="ARBA00004123"/>
    </source>
</evidence>
<feature type="region of interest" description="Disordered" evidence="5">
    <location>
        <begin position="1"/>
        <end position="85"/>
    </location>
</feature>
<keyword evidence="4" id="KW-0539">Nucleus</keyword>
<feature type="domain" description="RED-like N-terminal" evidence="7">
    <location>
        <begin position="281"/>
        <end position="495"/>
    </location>
</feature>
<dbReference type="InterPro" id="IPR039896">
    <property type="entry name" value="Red-like"/>
</dbReference>
<feature type="compositionally biased region" description="Pro residues" evidence="5">
    <location>
        <begin position="531"/>
        <end position="540"/>
    </location>
</feature>
<gene>
    <name evidence="8" type="ORF">NCGR_LOCUS52198</name>
</gene>
<dbReference type="AlphaFoldDB" id="A0A811RF06"/>
<proteinExistence type="inferred from homology"/>
<feature type="compositionally biased region" description="Pro residues" evidence="5">
    <location>
        <begin position="18"/>
        <end position="29"/>
    </location>
</feature>
<keyword evidence="3" id="KW-0677">Repeat</keyword>
<evidence type="ECO:0000256" key="4">
    <source>
        <dbReference type="ARBA" id="ARBA00023242"/>
    </source>
</evidence>
<dbReference type="Pfam" id="PF07807">
    <property type="entry name" value="RED_C"/>
    <property type="match status" value="1"/>
</dbReference>